<evidence type="ECO:0000313" key="3">
    <source>
        <dbReference type="Proteomes" id="UP000675881"/>
    </source>
</evidence>
<dbReference type="GO" id="GO:0061564">
    <property type="term" value="P:axon development"/>
    <property type="evidence" value="ECO:0007669"/>
    <property type="project" value="TreeGrafter"/>
</dbReference>
<dbReference type="SUPFAM" id="SSF47459">
    <property type="entry name" value="HLH, helix-loop-helix DNA-binding domain"/>
    <property type="match status" value="1"/>
</dbReference>
<dbReference type="PANTHER" id="PTHR19290:SF167">
    <property type="entry name" value="PROTEIN DIMMED"/>
    <property type="match status" value="1"/>
</dbReference>
<dbReference type="EMBL" id="HG994580">
    <property type="protein sequence ID" value="CAF2749798.1"/>
    <property type="molecule type" value="Genomic_DNA"/>
</dbReference>
<accession>A0A7R8CAS7</accession>
<name>A0A7R8CAS7_LEPSM</name>
<protein>
    <submittedName>
        <fullName evidence="2">BHLHB8</fullName>
    </submittedName>
</protein>
<organism evidence="2 3">
    <name type="scientific">Lepeophtheirus salmonis</name>
    <name type="common">Salmon louse</name>
    <name type="synonym">Caligus salmonis</name>
    <dbReference type="NCBI Taxonomy" id="72036"/>
    <lineage>
        <taxon>Eukaryota</taxon>
        <taxon>Metazoa</taxon>
        <taxon>Ecdysozoa</taxon>
        <taxon>Arthropoda</taxon>
        <taxon>Crustacea</taxon>
        <taxon>Multicrustacea</taxon>
        <taxon>Hexanauplia</taxon>
        <taxon>Copepoda</taxon>
        <taxon>Siphonostomatoida</taxon>
        <taxon>Caligidae</taxon>
        <taxon>Lepeophtheirus</taxon>
    </lineage>
</organism>
<gene>
    <name evidence="2" type="ORF">LSAA_510</name>
</gene>
<proteinExistence type="predicted"/>
<dbReference type="InterPro" id="IPR036638">
    <property type="entry name" value="HLH_DNA-bd_sf"/>
</dbReference>
<dbReference type="PANTHER" id="PTHR19290">
    <property type="entry name" value="BASIC HELIX-LOOP-HELIX PROTEIN NEUROGENIN-RELATED"/>
    <property type="match status" value="1"/>
</dbReference>
<dbReference type="OrthoDB" id="10039134at2759"/>
<feature type="compositionally biased region" description="Basic and acidic residues" evidence="1">
    <location>
        <begin position="88"/>
        <end position="99"/>
    </location>
</feature>
<dbReference type="PROSITE" id="PS50888">
    <property type="entry name" value="BHLH"/>
    <property type="match status" value="1"/>
</dbReference>
<feature type="compositionally biased region" description="Low complexity" evidence="1">
    <location>
        <begin position="33"/>
        <end position="50"/>
    </location>
</feature>
<keyword evidence="3" id="KW-1185">Reference proteome</keyword>
<evidence type="ECO:0000313" key="2">
    <source>
        <dbReference type="EMBL" id="CAF2749798.1"/>
    </source>
</evidence>
<reference evidence="2" key="1">
    <citation type="submission" date="2021-02" db="EMBL/GenBank/DDBJ databases">
        <authorList>
            <person name="Bekaert M."/>
        </authorList>
    </citation>
    <scope>NUCLEOTIDE SEQUENCE</scope>
    <source>
        <strain evidence="2">IoA-00</strain>
    </source>
</reference>
<dbReference type="InterPro" id="IPR011598">
    <property type="entry name" value="bHLH_dom"/>
</dbReference>
<dbReference type="GO" id="GO:0046983">
    <property type="term" value="F:protein dimerization activity"/>
    <property type="evidence" value="ECO:0007669"/>
    <property type="project" value="InterPro"/>
</dbReference>
<dbReference type="SMART" id="SM00353">
    <property type="entry name" value="HLH"/>
    <property type="match status" value="1"/>
</dbReference>
<dbReference type="GO" id="GO:0045944">
    <property type="term" value="P:positive regulation of transcription by RNA polymerase II"/>
    <property type="evidence" value="ECO:0007669"/>
    <property type="project" value="TreeGrafter"/>
</dbReference>
<dbReference type="InterPro" id="IPR050359">
    <property type="entry name" value="bHLH_transcription_factors"/>
</dbReference>
<feature type="region of interest" description="Disordered" evidence="1">
    <location>
        <begin position="1"/>
        <end position="99"/>
    </location>
</feature>
<evidence type="ECO:0000256" key="1">
    <source>
        <dbReference type="SAM" id="MobiDB-lite"/>
    </source>
</evidence>
<sequence length="207" mass="23127">MSEVIGSSDYSDSSCDAEGKQKFESLEEEGPCSSSGVYLSKISSSSSSYERNSESLFGSNRSEGAKNSIGIKSKNPIQGRKKRPLLSAKEKNVRRIESNERERLRMHGLNEAFQGLREVIPHVHHSRKLSKIETLSLAKNYIMALTNVICEMRGEKQPYDLMPFDEEENEELQQVIEKTDFDGLGGCSKKPMLLLHVPLVIIQSSAS</sequence>
<dbReference type="GO" id="GO:0007423">
    <property type="term" value="P:sensory organ development"/>
    <property type="evidence" value="ECO:0007669"/>
    <property type="project" value="TreeGrafter"/>
</dbReference>
<dbReference type="Pfam" id="PF00010">
    <property type="entry name" value="HLH"/>
    <property type="match status" value="1"/>
</dbReference>
<dbReference type="Gene3D" id="4.10.280.10">
    <property type="entry name" value="Helix-loop-helix DNA-binding domain"/>
    <property type="match status" value="1"/>
</dbReference>
<dbReference type="AlphaFoldDB" id="A0A7R8CAS7"/>
<dbReference type="GO" id="GO:0000981">
    <property type="term" value="F:DNA-binding transcription factor activity, RNA polymerase II-specific"/>
    <property type="evidence" value="ECO:0007669"/>
    <property type="project" value="TreeGrafter"/>
</dbReference>
<dbReference type="GO" id="GO:0005634">
    <property type="term" value="C:nucleus"/>
    <property type="evidence" value="ECO:0007669"/>
    <property type="project" value="TreeGrafter"/>
</dbReference>
<dbReference type="Proteomes" id="UP000675881">
    <property type="component" value="Chromosome 1"/>
</dbReference>
<dbReference type="CDD" id="cd19712">
    <property type="entry name" value="bHLH_TS_dimmed_like"/>
    <property type="match status" value="1"/>
</dbReference>
<dbReference type="GO" id="GO:0070888">
    <property type="term" value="F:E-box binding"/>
    <property type="evidence" value="ECO:0007669"/>
    <property type="project" value="TreeGrafter"/>
</dbReference>